<evidence type="ECO:0000256" key="3">
    <source>
        <dbReference type="ARBA" id="ARBA00022801"/>
    </source>
</evidence>
<sequence>MDLPDKHQLKFNTHKDAKTLMEAIEKRFRGNTETKKVQKTLLKQQYENFTGSSSESLDQIHDRLQKLISQLEILGVSLSQEYINLNLKIYKAEVKSSSSTSTSTQNIAFVSSSNTDSTNEPVSAAASVSAINADDLEEMDLKWQMAMLTVRARRFLQRTGRNLGANAPTSPKFTRRNSAAEPQRRNVLVETSTSNELVSQCDCVGSYDWSFQADEEPTNYALMAFSSSSSSSDNEHVETSIPTTPLKTSIPKPTSNGKRKNRKACFVCKSLDHLIKDCDYHEKKMAQTPPRNHAPKGTHQHYARMSFTNPQRHVVPASVLTQSKLVPITVVRPITTDVPKTSVTRPRQANTIVTKPNSPPRRHITSSLSLKASNSPPRVTAVKAPMGNPQHDLKDKEVIDSGCSRHMTGNMSYLSKFKEVNGGYVAFGGNLKGGLENKLSLKVKVIRSDNGTEFKNNDLNQFRRMKGIKREFSVPRTPQQNGIAERKNKTLIKAARTMLADSLLPIPFWAEAVNTACYVQNRPESEVNVSPSSSAQPKKHDDKTKREAKGKSHVESFTGYRNSSAEFKDFSDNSINENNVARTLVPAVGQLSSNSTKTFSAAELEDITYSDDEDDVGAKADFNNLETSITVSPIPTTRVHKYHPVTQIIGDLSSATQTRSMTRVAKDQGGLSQINNDDFHTFARIEAIRLFLAYATFMGFMVYQMDVKSAFLYRTIKEEVYVCQPLGFEDPDYPDKKKDGIFISQDKYVAEILRKFGLTDGKSASTPIDTKKPLLRDPDGEDAYFTAVSSKVSAVWFDELNSVAVKKVNDVTRLQALVDKRKVIITEASIRDALYLDDAEAQEVADEGDAEVNVDDVPAVGVAAEGVISATDDEVPTTVEEPSIPSFTPPNDTVMDDVSKRGRIIENIDVDEDVVLEDANKDVVVEKSADVLSMQDDKGEPAELQEVVEVVTTTKLITEVVTAASATLTAALQLTTVAAPTLTTALSTARRRKRVVIRDPEESATPSIIVHSKAKSKDKGKGILVEEPKSLKKQAHIEQDEAYARELEAELNKTIDWDEVIDHVHRKQKGDNTVKRYQALKRKPQTEAQARKNMMIYLRNVTKEQMDEEDSRALKRLNESQEDKAAKKKKLDEEVEELKRHLQIVPNDEDDVYTEATPLALKVLVVDYEIYNENNKPYFKIKRADGSHQLYLSFLSMLSNFYKEDLEALWRLVKEKFATTKPKNFSDDFLLITLRAMFEKPYIQAQIWKNQRSDHGQAKVKKRRYLLTRFTLDQMLNNVRLEVEEESEVSLELLRFIRQQHQEGFQLE</sequence>
<dbReference type="GO" id="GO:0008233">
    <property type="term" value="F:peptidase activity"/>
    <property type="evidence" value="ECO:0007669"/>
    <property type="project" value="UniProtKB-KW"/>
</dbReference>
<dbReference type="Gene3D" id="3.30.420.10">
    <property type="entry name" value="Ribonuclease H-like superfamily/Ribonuclease H"/>
    <property type="match status" value="1"/>
</dbReference>
<dbReference type="GO" id="GO:0003676">
    <property type="term" value="F:nucleic acid binding"/>
    <property type="evidence" value="ECO:0007669"/>
    <property type="project" value="InterPro"/>
</dbReference>
<protein>
    <submittedName>
        <fullName evidence="7">Ribonuclease H-like domain-containing protein</fullName>
    </submittedName>
</protein>
<dbReference type="SUPFAM" id="SSF53098">
    <property type="entry name" value="Ribonuclease H-like"/>
    <property type="match status" value="1"/>
</dbReference>
<feature type="domain" description="Integrase catalytic" evidence="6">
    <location>
        <begin position="444"/>
        <end position="545"/>
    </location>
</feature>
<dbReference type="PANTHER" id="PTHR42648:SF32">
    <property type="entry name" value="RIBONUCLEASE H-LIKE DOMAIN, GAG-PRE-INTEGRASE DOMAIN PROTEIN-RELATED"/>
    <property type="match status" value="1"/>
</dbReference>
<dbReference type="InterPro" id="IPR013103">
    <property type="entry name" value="RVT_2"/>
</dbReference>
<dbReference type="EMBL" id="BKCJ010001918">
    <property type="protein sequence ID" value="GEU44955.1"/>
    <property type="molecule type" value="Genomic_DNA"/>
</dbReference>
<feature type="region of interest" description="Disordered" evidence="5">
    <location>
        <begin position="351"/>
        <end position="393"/>
    </location>
</feature>
<dbReference type="GO" id="GO:0006508">
    <property type="term" value="P:proteolysis"/>
    <property type="evidence" value="ECO:0007669"/>
    <property type="project" value="UniProtKB-KW"/>
</dbReference>
<feature type="compositionally biased region" description="Polar residues" evidence="5">
    <location>
        <begin position="240"/>
        <end position="256"/>
    </location>
</feature>
<name>A0A6L2KA91_TANCI</name>
<comment type="caution">
    <text evidence="7">The sequence shown here is derived from an EMBL/GenBank/DDBJ whole genome shotgun (WGS) entry which is preliminary data.</text>
</comment>
<feature type="compositionally biased region" description="Polar residues" evidence="5">
    <location>
        <begin position="365"/>
        <end position="377"/>
    </location>
</feature>
<gene>
    <name evidence="7" type="ORF">Tci_016933</name>
</gene>
<dbReference type="InterPro" id="IPR054722">
    <property type="entry name" value="PolX-like_BBD"/>
</dbReference>
<dbReference type="PANTHER" id="PTHR42648">
    <property type="entry name" value="TRANSPOSASE, PUTATIVE-RELATED"/>
    <property type="match status" value="1"/>
</dbReference>
<dbReference type="GO" id="GO:0015074">
    <property type="term" value="P:DNA integration"/>
    <property type="evidence" value="ECO:0007669"/>
    <property type="project" value="InterPro"/>
</dbReference>
<dbReference type="Pfam" id="PF07727">
    <property type="entry name" value="RVT_2"/>
    <property type="match status" value="1"/>
</dbReference>
<dbReference type="InterPro" id="IPR001584">
    <property type="entry name" value="Integrase_cat-core"/>
</dbReference>
<accession>A0A6L2KA91</accession>
<evidence type="ECO:0000256" key="4">
    <source>
        <dbReference type="SAM" id="Coils"/>
    </source>
</evidence>
<evidence type="ECO:0000256" key="5">
    <source>
        <dbReference type="SAM" id="MobiDB-lite"/>
    </source>
</evidence>
<reference evidence="7" key="1">
    <citation type="journal article" date="2019" name="Sci. Rep.">
        <title>Draft genome of Tanacetum cinerariifolium, the natural source of mosquito coil.</title>
        <authorList>
            <person name="Yamashiro T."/>
            <person name="Shiraishi A."/>
            <person name="Satake H."/>
            <person name="Nakayama K."/>
        </authorList>
    </citation>
    <scope>NUCLEOTIDE SEQUENCE</scope>
</reference>
<dbReference type="PROSITE" id="PS50994">
    <property type="entry name" value="INTEGRASE"/>
    <property type="match status" value="1"/>
</dbReference>
<feature type="region of interest" description="Disordered" evidence="5">
    <location>
        <begin position="873"/>
        <end position="893"/>
    </location>
</feature>
<dbReference type="Pfam" id="PF22936">
    <property type="entry name" value="Pol_BBD"/>
    <property type="match status" value="1"/>
</dbReference>
<dbReference type="GO" id="GO:0046872">
    <property type="term" value="F:metal ion binding"/>
    <property type="evidence" value="ECO:0007669"/>
    <property type="project" value="UniProtKB-KW"/>
</dbReference>
<feature type="region of interest" description="Disordered" evidence="5">
    <location>
        <begin position="227"/>
        <end position="259"/>
    </location>
</feature>
<keyword evidence="4" id="KW-0175">Coiled coil</keyword>
<dbReference type="InterPro" id="IPR036397">
    <property type="entry name" value="RNaseH_sf"/>
</dbReference>
<evidence type="ECO:0000256" key="2">
    <source>
        <dbReference type="ARBA" id="ARBA00022723"/>
    </source>
</evidence>
<keyword evidence="1" id="KW-0645">Protease</keyword>
<feature type="coiled-coil region" evidence="4">
    <location>
        <begin position="1114"/>
        <end position="1141"/>
    </location>
</feature>
<dbReference type="InterPro" id="IPR039537">
    <property type="entry name" value="Retrotran_Ty1/copia-like"/>
</dbReference>
<feature type="compositionally biased region" description="Basic and acidic residues" evidence="5">
    <location>
        <begin position="538"/>
        <end position="554"/>
    </location>
</feature>
<feature type="region of interest" description="Disordered" evidence="5">
    <location>
        <begin position="524"/>
        <end position="557"/>
    </location>
</feature>
<dbReference type="InterPro" id="IPR012337">
    <property type="entry name" value="RNaseH-like_sf"/>
</dbReference>
<evidence type="ECO:0000259" key="6">
    <source>
        <dbReference type="PROSITE" id="PS50994"/>
    </source>
</evidence>
<evidence type="ECO:0000313" key="7">
    <source>
        <dbReference type="EMBL" id="GEU44955.1"/>
    </source>
</evidence>
<evidence type="ECO:0000256" key="1">
    <source>
        <dbReference type="ARBA" id="ARBA00022670"/>
    </source>
</evidence>
<keyword evidence="2" id="KW-0479">Metal-binding</keyword>
<proteinExistence type="predicted"/>
<organism evidence="7">
    <name type="scientific">Tanacetum cinerariifolium</name>
    <name type="common">Dalmatian daisy</name>
    <name type="synonym">Chrysanthemum cinerariifolium</name>
    <dbReference type="NCBI Taxonomy" id="118510"/>
    <lineage>
        <taxon>Eukaryota</taxon>
        <taxon>Viridiplantae</taxon>
        <taxon>Streptophyta</taxon>
        <taxon>Embryophyta</taxon>
        <taxon>Tracheophyta</taxon>
        <taxon>Spermatophyta</taxon>
        <taxon>Magnoliopsida</taxon>
        <taxon>eudicotyledons</taxon>
        <taxon>Gunneridae</taxon>
        <taxon>Pentapetalae</taxon>
        <taxon>asterids</taxon>
        <taxon>campanulids</taxon>
        <taxon>Asterales</taxon>
        <taxon>Asteraceae</taxon>
        <taxon>Asteroideae</taxon>
        <taxon>Anthemideae</taxon>
        <taxon>Anthemidinae</taxon>
        <taxon>Tanacetum</taxon>
    </lineage>
</organism>
<feature type="region of interest" description="Disordered" evidence="5">
    <location>
        <begin position="162"/>
        <end position="183"/>
    </location>
</feature>
<keyword evidence="3" id="KW-0378">Hydrolase</keyword>